<feature type="domain" description="Major facilitator superfamily (MFS) profile" evidence="6">
    <location>
        <begin position="1"/>
        <end position="80"/>
    </location>
</feature>
<dbReference type="InterPro" id="IPR011701">
    <property type="entry name" value="MFS"/>
</dbReference>
<dbReference type="InterPro" id="IPR020846">
    <property type="entry name" value="MFS_dom"/>
</dbReference>
<evidence type="ECO:0000313" key="7">
    <source>
        <dbReference type="EMBL" id="MFD0851546.1"/>
    </source>
</evidence>
<dbReference type="InterPro" id="IPR036259">
    <property type="entry name" value="MFS_trans_sf"/>
</dbReference>
<evidence type="ECO:0000256" key="5">
    <source>
        <dbReference type="ARBA" id="ARBA00023136"/>
    </source>
</evidence>
<dbReference type="Pfam" id="PF07690">
    <property type="entry name" value="MFS_1"/>
    <property type="match status" value="1"/>
</dbReference>
<keyword evidence="3" id="KW-0812">Transmembrane</keyword>
<keyword evidence="4" id="KW-1133">Transmembrane helix</keyword>
<evidence type="ECO:0000256" key="4">
    <source>
        <dbReference type="ARBA" id="ARBA00022989"/>
    </source>
</evidence>
<reference evidence="8" key="1">
    <citation type="journal article" date="2019" name="Int. J. Syst. Evol. Microbiol.">
        <title>The Global Catalogue of Microorganisms (GCM) 10K type strain sequencing project: providing services to taxonomists for standard genome sequencing and annotation.</title>
        <authorList>
            <consortium name="The Broad Institute Genomics Platform"/>
            <consortium name="The Broad Institute Genome Sequencing Center for Infectious Disease"/>
            <person name="Wu L."/>
            <person name="Ma J."/>
        </authorList>
    </citation>
    <scope>NUCLEOTIDE SEQUENCE [LARGE SCALE GENOMIC DNA]</scope>
    <source>
        <strain evidence="8">JCM 31696</strain>
    </source>
</reference>
<dbReference type="PANTHER" id="PTHR42718">
    <property type="entry name" value="MAJOR FACILITATOR SUPERFAMILY MULTIDRUG TRANSPORTER MFSC"/>
    <property type="match status" value="1"/>
</dbReference>
<keyword evidence="8" id="KW-1185">Reference proteome</keyword>
<dbReference type="EMBL" id="JBHTIR010000570">
    <property type="protein sequence ID" value="MFD0851546.1"/>
    <property type="molecule type" value="Genomic_DNA"/>
</dbReference>
<gene>
    <name evidence="7" type="ORF">ACFQ07_04915</name>
</gene>
<evidence type="ECO:0000259" key="6">
    <source>
        <dbReference type="PROSITE" id="PS50850"/>
    </source>
</evidence>
<feature type="non-terminal residue" evidence="7">
    <location>
        <position position="80"/>
    </location>
</feature>
<comment type="caution">
    <text evidence="7">The sequence shown here is derived from an EMBL/GenBank/DDBJ whole genome shotgun (WGS) entry which is preliminary data.</text>
</comment>
<keyword evidence="2" id="KW-0813">Transport</keyword>
<comment type="subcellular location">
    <subcellularLocation>
        <location evidence="1">Cell membrane</location>
        <topology evidence="1">Multi-pass membrane protein</topology>
    </subcellularLocation>
</comment>
<dbReference type="PANTHER" id="PTHR42718:SF9">
    <property type="entry name" value="MAJOR FACILITATOR SUPERFAMILY MULTIDRUG TRANSPORTER MFSC"/>
    <property type="match status" value="1"/>
</dbReference>
<dbReference type="Proteomes" id="UP001597083">
    <property type="component" value="Unassembled WGS sequence"/>
</dbReference>
<keyword evidence="5" id="KW-0472">Membrane</keyword>
<organism evidence="7 8">
    <name type="scientific">Actinomadura adrarensis</name>
    <dbReference type="NCBI Taxonomy" id="1819600"/>
    <lineage>
        <taxon>Bacteria</taxon>
        <taxon>Bacillati</taxon>
        <taxon>Actinomycetota</taxon>
        <taxon>Actinomycetes</taxon>
        <taxon>Streptosporangiales</taxon>
        <taxon>Thermomonosporaceae</taxon>
        <taxon>Actinomadura</taxon>
    </lineage>
</organism>
<evidence type="ECO:0000313" key="8">
    <source>
        <dbReference type="Proteomes" id="UP001597083"/>
    </source>
</evidence>
<proteinExistence type="predicted"/>
<dbReference type="PROSITE" id="PS50850">
    <property type="entry name" value="MFS"/>
    <property type="match status" value="1"/>
</dbReference>
<dbReference type="Gene3D" id="1.20.1720.10">
    <property type="entry name" value="Multidrug resistance protein D"/>
    <property type="match status" value="1"/>
</dbReference>
<accession>A0ABW3CAM5</accession>
<dbReference type="SUPFAM" id="SSF103473">
    <property type="entry name" value="MFS general substrate transporter"/>
    <property type="match status" value="1"/>
</dbReference>
<protein>
    <submittedName>
        <fullName evidence="7">MFS transporter</fullName>
    </submittedName>
</protein>
<evidence type="ECO:0000256" key="1">
    <source>
        <dbReference type="ARBA" id="ARBA00004651"/>
    </source>
</evidence>
<evidence type="ECO:0000256" key="3">
    <source>
        <dbReference type="ARBA" id="ARBA00022692"/>
    </source>
</evidence>
<sequence>MLTLCGATFVASVDYSIVAVALPEIGRALGFASASDLQWVVTGCVLPTAALLPLFGRLSDLVGRRRLFVSGVLGFAVVSL</sequence>
<evidence type="ECO:0000256" key="2">
    <source>
        <dbReference type="ARBA" id="ARBA00022448"/>
    </source>
</evidence>
<name>A0ABW3CAM5_9ACTN</name>